<evidence type="ECO:0000313" key="1">
    <source>
        <dbReference type="EMBL" id="KAK3790393.1"/>
    </source>
</evidence>
<comment type="caution">
    <text evidence="1">The sequence shown here is derived from an EMBL/GenBank/DDBJ whole genome shotgun (WGS) entry which is preliminary data.</text>
</comment>
<organism evidence="1 2">
    <name type="scientific">Elysia crispata</name>
    <name type="common">lettuce slug</name>
    <dbReference type="NCBI Taxonomy" id="231223"/>
    <lineage>
        <taxon>Eukaryota</taxon>
        <taxon>Metazoa</taxon>
        <taxon>Spiralia</taxon>
        <taxon>Lophotrochozoa</taxon>
        <taxon>Mollusca</taxon>
        <taxon>Gastropoda</taxon>
        <taxon>Heterobranchia</taxon>
        <taxon>Euthyneura</taxon>
        <taxon>Panpulmonata</taxon>
        <taxon>Sacoglossa</taxon>
        <taxon>Placobranchoidea</taxon>
        <taxon>Plakobranchidae</taxon>
        <taxon>Elysia</taxon>
    </lineage>
</organism>
<accession>A0AAE1E2G3</accession>
<sequence>MFYAHACGVIFNKQYGVVWPAARLVNITEGRLQPNLCRFGLIVTSSLLMCAVNGANTIHLSDYRIIELGMAWRFYYLEMGRKWIGRVDKRRGVEASLRGFVPFTF</sequence>
<dbReference type="AlphaFoldDB" id="A0AAE1E2G3"/>
<name>A0AAE1E2G3_9GAST</name>
<dbReference type="Proteomes" id="UP001283361">
    <property type="component" value="Unassembled WGS sequence"/>
</dbReference>
<gene>
    <name evidence="1" type="ORF">RRG08_014862</name>
</gene>
<proteinExistence type="predicted"/>
<dbReference type="EMBL" id="JAWDGP010001541">
    <property type="protein sequence ID" value="KAK3790393.1"/>
    <property type="molecule type" value="Genomic_DNA"/>
</dbReference>
<protein>
    <submittedName>
        <fullName evidence="1">Uncharacterized protein</fullName>
    </submittedName>
</protein>
<reference evidence="1" key="1">
    <citation type="journal article" date="2023" name="G3 (Bethesda)">
        <title>A reference genome for the long-term kleptoplast-retaining sea slug Elysia crispata morphotype clarki.</title>
        <authorList>
            <person name="Eastman K.E."/>
            <person name="Pendleton A.L."/>
            <person name="Shaikh M.A."/>
            <person name="Suttiyut T."/>
            <person name="Ogas R."/>
            <person name="Tomko P."/>
            <person name="Gavelis G."/>
            <person name="Widhalm J.R."/>
            <person name="Wisecaver J.H."/>
        </authorList>
    </citation>
    <scope>NUCLEOTIDE SEQUENCE</scope>
    <source>
        <strain evidence="1">ECLA1</strain>
    </source>
</reference>
<keyword evidence="2" id="KW-1185">Reference proteome</keyword>
<evidence type="ECO:0000313" key="2">
    <source>
        <dbReference type="Proteomes" id="UP001283361"/>
    </source>
</evidence>